<organism evidence="1 2">
    <name type="scientific">Auriscalpium vulgare</name>
    <dbReference type="NCBI Taxonomy" id="40419"/>
    <lineage>
        <taxon>Eukaryota</taxon>
        <taxon>Fungi</taxon>
        <taxon>Dikarya</taxon>
        <taxon>Basidiomycota</taxon>
        <taxon>Agaricomycotina</taxon>
        <taxon>Agaricomycetes</taxon>
        <taxon>Russulales</taxon>
        <taxon>Auriscalpiaceae</taxon>
        <taxon>Auriscalpium</taxon>
    </lineage>
</organism>
<proteinExistence type="predicted"/>
<dbReference type="EMBL" id="MU276116">
    <property type="protein sequence ID" value="KAI0041557.1"/>
    <property type="molecule type" value="Genomic_DNA"/>
</dbReference>
<keyword evidence="2" id="KW-1185">Reference proteome</keyword>
<evidence type="ECO:0000313" key="2">
    <source>
        <dbReference type="Proteomes" id="UP000814033"/>
    </source>
</evidence>
<evidence type="ECO:0000313" key="1">
    <source>
        <dbReference type="EMBL" id="KAI0041557.1"/>
    </source>
</evidence>
<gene>
    <name evidence="1" type="ORF">FA95DRAFT_1610928</name>
</gene>
<dbReference type="Proteomes" id="UP000814033">
    <property type="component" value="Unassembled WGS sequence"/>
</dbReference>
<reference evidence="1" key="1">
    <citation type="submission" date="2021-02" db="EMBL/GenBank/DDBJ databases">
        <authorList>
            <consortium name="DOE Joint Genome Institute"/>
            <person name="Ahrendt S."/>
            <person name="Looney B.P."/>
            <person name="Miyauchi S."/>
            <person name="Morin E."/>
            <person name="Drula E."/>
            <person name="Courty P.E."/>
            <person name="Chicoki N."/>
            <person name="Fauchery L."/>
            <person name="Kohler A."/>
            <person name="Kuo A."/>
            <person name="Labutti K."/>
            <person name="Pangilinan J."/>
            <person name="Lipzen A."/>
            <person name="Riley R."/>
            <person name="Andreopoulos W."/>
            <person name="He G."/>
            <person name="Johnson J."/>
            <person name="Barry K.W."/>
            <person name="Grigoriev I.V."/>
            <person name="Nagy L."/>
            <person name="Hibbett D."/>
            <person name="Henrissat B."/>
            <person name="Matheny P.B."/>
            <person name="Labbe J."/>
            <person name="Martin F."/>
        </authorList>
    </citation>
    <scope>NUCLEOTIDE SEQUENCE</scope>
    <source>
        <strain evidence="1">FP105234-sp</strain>
    </source>
</reference>
<protein>
    <submittedName>
        <fullName evidence="1">Uncharacterized protein</fullName>
    </submittedName>
</protein>
<reference evidence="1" key="2">
    <citation type="journal article" date="2022" name="New Phytol.">
        <title>Evolutionary transition to the ectomycorrhizal habit in the genomes of a hyperdiverse lineage of mushroom-forming fungi.</title>
        <authorList>
            <person name="Looney B."/>
            <person name="Miyauchi S."/>
            <person name="Morin E."/>
            <person name="Drula E."/>
            <person name="Courty P.E."/>
            <person name="Kohler A."/>
            <person name="Kuo A."/>
            <person name="LaButti K."/>
            <person name="Pangilinan J."/>
            <person name="Lipzen A."/>
            <person name="Riley R."/>
            <person name="Andreopoulos W."/>
            <person name="He G."/>
            <person name="Johnson J."/>
            <person name="Nolan M."/>
            <person name="Tritt A."/>
            <person name="Barry K.W."/>
            <person name="Grigoriev I.V."/>
            <person name="Nagy L.G."/>
            <person name="Hibbett D."/>
            <person name="Henrissat B."/>
            <person name="Matheny P.B."/>
            <person name="Labbe J."/>
            <person name="Martin F.M."/>
        </authorList>
    </citation>
    <scope>NUCLEOTIDE SEQUENCE</scope>
    <source>
        <strain evidence="1">FP105234-sp</strain>
    </source>
</reference>
<sequence length="79" mass="8703">MHIKKLKVRPQKNKTVSVCGPELASMLGCWAATNDVQSVGACAAHAQTLFACMRTTPFKGKQHRPTINYHLARLGKNLK</sequence>
<accession>A0ACB8RC80</accession>
<comment type="caution">
    <text evidence="1">The sequence shown here is derived from an EMBL/GenBank/DDBJ whole genome shotgun (WGS) entry which is preliminary data.</text>
</comment>
<name>A0ACB8RC80_9AGAM</name>